<evidence type="ECO:0000313" key="3">
    <source>
        <dbReference type="EMBL" id="MBB3932880.1"/>
    </source>
</evidence>
<reference evidence="3 4" key="1">
    <citation type="submission" date="2020-08" db="EMBL/GenBank/DDBJ databases">
        <title>Genomic Encyclopedia of Type Strains, Phase IV (KMG-IV): sequencing the most valuable type-strain genomes for metagenomic binning, comparative biology and taxonomic classification.</title>
        <authorList>
            <person name="Goeker M."/>
        </authorList>
    </citation>
    <scope>NUCLEOTIDE SEQUENCE [LARGE SCALE GENOMIC DNA]</scope>
    <source>
        <strain evidence="3 4">DSM 25966</strain>
    </source>
</reference>
<dbReference type="Gene3D" id="2.60.40.3680">
    <property type="match status" value="2"/>
</dbReference>
<keyword evidence="4" id="KW-1185">Reference proteome</keyword>
<proteinExistence type="predicted"/>
<dbReference type="RefSeq" id="WP_183400539.1">
    <property type="nucleotide sequence ID" value="NZ_JACIDS010000005.1"/>
</dbReference>
<dbReference type="Pfam" id="PF14415">
    <property type="entry name" value="DUF4424"/>
    <property type="match status" value="1"/>
</dbReference>
<evidence type="ECO:0000256" key="1">
    <source>
        <dbReference type="SAM" id="SignalP"/>
    </source>
</evidence>
<feature type="chain" id="PRO_5032528984" description="DUF4424 domain-containing protein" evidence="1">
    <location>
        <begin position="20"/>
        <end position="333"/>
    </location>
</feature>
<keyword evidence="1" id="KW-0732">Signal</keyword>
<organism evidence="3 4">
    <name type="scientific">Kaistia hirudinis</name>
    <dbReference type="NCBI Taxonomy" id="1293440"/>
    <lineage>
        <taxon>Bacteria</taxon>
        <taxon>Pseudomonadati</taxon>
        <taxon>Pseudomonadota</taxon>
        <taxon>Alphaproteobacteria</taxon>
        <taxon>Hyphomicrobiales</taxon>
        <taxon>Kaistiaceae</taxon>
        <taxon>Kaistia</taxon>
    </lineage>
</organism>
<evidence type="ECO:0000259" key="2">
    <source>
        <dbReference type="Pfam" id="PF14415"/>
    </source>
</evidence>
<dbReference type="InterPro" id="IPR025538">
    <property type="entry name" value="DUF4424"/>
</dbReference>
<dbReference type="EMBL" id="JACIDS010000005">
    <property type="protein sequence ID" value="MBB3932880.1"/>
    <property type="molecule type" value="Genomic_DNA"/>
</dbReference>
<name>A0A840AR91_9HYPH</name>
<sequence>MRAVPLVLLAGLLAGPAFANDSTAELGAGGLVYITTDAVRMKSEDLFLSMNEVRVRYEFENVSDKDVTSLVAFPMPDITGSVDFMEAVPVEDPVNFLGFSTTVDGVPVKAEVQQRVSALGVDQTALLTALGIPLAPQLDATRAALDKLPADKWDELINRGLAAPDEFDAGKGWEKHLAPMWQLSTAYYWQQTFPAKKTIIVEHRYTPSVGMTAGVSFASQDSREEPYFQDYQRKYCIDKAFLAATDKATGSGANSDYLLEHRLDYILKTAENWAGSIEKFHVTIDKGKPENLVSFCGEGVKKTGPTTFEMSASDFYPMDDMHILILARPEAAQ</sequence>
<comment type="caution">
    <text evidence="3">The sequence shown here is derived from an EMBL/GenBank/DDBJ whole genome shotgun (WGS) entry which is preliminary data.</text>
</comment>
<dbReference type="AlphaFoldDB" id="A0A840AR91"/>
<accession>A0A840AR91</accession>
<feature type="domain" description="DUF4424" evidence="2">
    <location>
        <begin position="19"/>
        <end position="324"/>
    </location>
</feature>
<feature type="signal peptide" evidence="1">
    <location>
        <begin position="1"/>
        <end position="19"/>
    </location>
</feature>
<protein>
    <recommendedName>
        <fullName evidence="2">DUF4424 domain-containing protein</fullName>
    </recommendedName>
</protein>
<gene>
    <name evidence="3" type="ORF">GGR25_003944</name>
</gene>
<evidence type="ECO:0000313" key="4">
    <source>
        <dbReference type="Proteomes" id="UP000553963"/>
    </source>
</evidence>
<dbReference type="Proteomes" id="UP000553963">
    <property type="component" value="Unassembled WGS sequence"/>
</dbReference>